<gene>
    <name evidence="4" type="ORF">HII17_14520</name>
</gene>
<comment type="caution">
    <text evidence="4">The sequence shown here is derived from an EMBL/GenBank/DDBJ whole genome shotgun (WGS) entry which is preliminary data.</text>
</comment>
<dbReference type="GO" id="GO:0008236">
    <property type="term" value="F:serine-type peptidase activity"/>
    <property type="evidence" value="ECO:0007669"/>
    <property type="project" value="InterPro"/>
</dbReference>
<keyword evidence="5" id="KW-1185">Reference proteome</keyword>
<protein>
    <recommendedName>
        <fullName evidence="3">Tail specific protease domain-containing protein</fullName>
    </recommendedName>
</protein>
<dbReference type="Proteomes" id="UP000568664">
    <property type="component" value="Unassembled WGS sequence"/>
</dbReference>
<sequence length="439" mass="50136">MMNKSVLLLFVSALFSQAFAADNKQALLKAADVIESQFYSVKVAQSLSNYVREKEFLKKYSELSDKQEFAEKISQELRTLSGDNHIGIVYSESDVKRYKLREQAQSNKQAEQENAKNYQRKLAESKAANFGIQQVRMLEGNIGYIEFSYFDGFVDESTPVYDAAMNFLENSEVVIIDLRRNGGGNSRILPLVLGYFLGPEHIHFADKIERWKNKHTKLLTASSENGAKHFDKPLYILTSGTTFSLAEHFTYHLKAFSRATIVGERTYGGGKAFDPVVLNDEFYLRLPRIEMNNAITGKMFEEGIGISPDIDISSELAFDVAYLDALKTLKNQNSNEESKSYYNWLLRVLAARVNRSTLQFDLPSLASNHKFGEFVFEAKAGELWMSFRGLPKVKLINLGNGYFYDDRSIQRQFLFKEHNGQLELHIFRHGHQPKIIAEK</sequence>
<evidence type="ECO:0000256" key="2">
    <source>
        <dbReference type="SAM" id="SignalP"/>
    </source>
</evidence>
<dbReference type="Gene3D" id="3.90.226.10">
    <property type="entry name" value="2-enoyl-CoA Hydratase, Chain A, domain 1"/>
    <property type="match status" value="1"/>
</dbReference>
<dbReference type="CDD" id="cd07563">
    <property type="entry name" value="Peptidase_S41_IRBP"/>
    <property type="match status" value="1"/>
</dbReference>
<dbReference type="SMART" id="SM00245">
    <property type="entry name" value="TSPc"/>
    <property type="match status" value="1"/>
</dbReference>
<dbReference type="RefSeq" id="WP_169076069.1">
    <property type="nucleotide sequence ID" value="NZ_JABBXH010000004.1"/>
</dbReference>
<feature type="signal peptide" evidence="2">
    <location>
        <begin position="1"/>
        <end position="20"/>
    </location>
</feature>
<keyword evidence="1" id="KW-0175">Coiled coil</keyword>
<feature type="chain" id="PRO_5030552878" description="Tail specific protease domain-containing protein" evidence="2">
    <location>
        <begin position="21"/>
        <end position="439"/>
    </location>
</feature>
<evidence type="ECO:0000313" key="5">
    <source>
        <dbReference type="Proteomes" id="UP000568664"/>
    </source>
</evidence>
<organism evidence="4 5">
    <name type="scientific">Thalassotalea algicola</name>
    <dbReference type="NCBI Taxonomy" id="2716224"/>
    <lineage>
        <taxon>Bacteria</taxon>
        <taxon>Pseudomonadati</taxon>
        <taxon>Pseudomonadota</taxon>
        <taxon>Gammaproteobacteria</taxon>
        <taxon>Alteromonadales</taxon>
        <taxon>Colwelliaceae</taxon>
        <taxon>Thalassotalea</taxon>
    </lineage>
</organism>
<name>A0A7Y0LGI2_9GAMM</name>
<feature type="domain" description="Tail specific protease" evidence="3">
    <location>
        <begin position="115"/>
        <end position="313"/>
    </location>
</feature>
<reference evidence="4 5" key="1">
    <citation type="submission" date="2020-04" db="EMBL/GenBank/DDBJ databases">
        <title>Thalassotalea sp. M1531, isolated from the surface of marine red alga.</title>
        <authorList>
            <person name="Pang L."/>
            <person name="Lu D.-C."/>
        </authorList>
    </citation>
    <scope>NUCLEOTIDE SEQUENCE [LARGE SCALE GENOMIC DNA]</scope>
    <source>
        <strain evidence="4 5">M1531</strain>
    </source>
</reference>
<dbReference type="Pfam" id="PF03572">
    <property type="entry name" value="Peptidase_S41"/>
    <property type="match status" value="1"/>
</dbReference>
<dbReference type="GO" id="GO:0006508">
    <property type="term" value="P:proteolysis"/>
    <property type="evidence" value="ECO:0007669"/>
    <property type="project" value="InterPro"/>
</dbReference>
<feature type="coiled-coil region" evidence="1">
    <location>
        <begin position="101"/>
        <end position="128"/>
    </location>
</feature>
<accession>A0A7Y0LGI2</accession>
<dbReference type="AlphaFoldDB" id="A0A7Y0LGI2"/>
<dbReference type="EMBL" id="JABBXH010000004">
    <property type="protein sequence ID" value="NMP32770.1"/>
    <property type="molecule type" value="Genomic_DNA"/>
</dbReference>
<dbReference type="SUPFAM" id="SSF52096">
    <property type="entry name" value="ClpP/crotonase"/>
    <property type="match status" value="1"/>
</dbReference>
<dbReference type="InterPro" id="IPR005151">
    <property type="entry name" value="Tail-specific_protease"/>
</dbReference>
<dbReference type="Gene3D" id="3.30.750.44">
    <property type="match status" value="1"/>
</dbReference>
<evidence type="ECO:0000256" key="1">
    <source>
        <dbReference type="SAM" id="Coils"/>
    </source>
</evidence>
<proteinExistence type="predicted"/>
<evidence type="ECO:0000259" key="3">
    <source>
        <dbReference type="SMART" id="SM00245"/>
    </source>
</evidence>
<evidence type="ECO:0000313" key="4">
    <source>
        <dbReference type="EMBL" id="NMP32770.1"/>
    </source>
</evidence>
<dbReference type="PANTHER" id="PTHR11261">
    <property type="entry name" value="INTERPHOTORECEPTOR RETINOID-BINDING PROTEIN"/>
    <property type="match status" value="1"/>
</dbReference>
<keyword evidence="2" id="KW-0732">Signal</keyword>
<dbReference type="PANTHER" id="PTHR11261:SF3">
    <property type="entry name" value="RETINOL-BINDING PROTEIN 3"/>
    <property type="match status" value="1"/>
</dbReference>
<dbReference type="InterPro" id="IPR029045">
    <property type="entry name" value="ClpP/crotonase-like_dom_sf"/>
</dbReference>